<keyword evidence="6 7" id="KW-0472">Membrane</keyword>
<dbReference type="AlphaFoldDB" id="A0A8J3IT46"/>
<sequence length="595" mass="66506">MAQSPERTINVLPFNINLIKYRPWTLALYCSLHVAFCILQVVPGLIEKSIFDTVTGAAPASFGLWGLLALYISTELVRYAISFGEIWNYWTFLYTAGGLVRFNLFASILRRPGAKPFPVPVGDTINRFQDDVDETSDFPTWLGDLIGQSLAALIAIVIMARINLTITLVIFLPVAITMAASRFAWGRIHHYWYADRDATGNVSGFLGELFASVQAVKIANAEHEVIGHLHILNNVRRKAVVQAKVFGDLISSISDYAVTFGIGVILLMAGQAMANKTFTIGDFALFIYYLWFTTSIPQVWGSFIADYKNQEVSIERMIELVPDEAPEVLMTHAPVYERGELPKLPYSEKTPAHRLEELRVRGLTYRHPGTENGISDIDLHIKRGTFTVITGRIGSGKTTLLRTLLGLLQKDAGEIYWNEQQVSDPASFFKPPYSAYTAQIPRLFSDTLTNNVLLGLSERRVDLPRALHAAVMEEDVQAMPTGMETVIGPRGIRLSGGQVQRTAAARMFVRDPELLVFDDLSSALDVETELALWERVFARKEATCLVVTHRRAALQRADHIILLKDGKIDAEGPLDELLETSEEMRRLWRGDYNNG</sequence>
<dbReference type="EMBL" id="BNJK01000002">
    <property type="protein sequence ID" value="GHO98060.1"/>
    <property type="molecule type" value="Genomic_DNA"/>
</dbReference>
<evidence type="ECO:0000259" key="9">
    <source>
        <dbReference type="PROSITE" id="PS50929"/>
    </source>
</evidence>
<proteinExistence type="predicted"/>
<feature type="transmembrane region" description="Helical" evidence="7">
    <location>
        <begin position="26"/>
        <end position="46"/>
    </location>
</feature>
<name>A0A8J3IT46_9CHLR</name>
<evidence type="ECO:0000256" key="5">
    <source>
        <dbReference type="ARBA" id="ARBA00022989"/>
    </source>
</evidence>
<evidence type="ECO:0000313" key="11">
    <source>
        <dbReference type="Proteomes" id="UP000597444"/>
    </source>
</evidence>
<dbReference type="PANTHER" id="PTHR24221:SF423">
    <property type="entry name" value="ABC TRANSPORTER"/>
    <property type="match status" value="1"/>
</dbReference>
<dbReference type="GO" id="GO:0016887">
    <property type="term" value="F:ATP hydrolysis activity"/>
    <property type="evidence" value="ECO:0007669"/>
    <property type="project" value="InterPro"/>
</dbReference>
<evidence type="ECO:0000256" key="3">
    <source>
        <dbReference type="ARBA" id="ARBA00022741"/>
    </source>
</evidence>
<feature type="transmembrane region" description="Helical" evidence="7">
    <location>
        <begin position="256"/>
        <end position="274"/>
    </location>
</feature>
<keyword evidence="11" id="KW-1185">Reference proteome</keyword>
<comment type="caution">
    <text evidence="10">The sequence shown here is derived from an EMBL/GenBank/DDBJ whole genome shotgun (WGS) entry which is preliminary data.</text>
</comment>
<dbReference type="GO" id="GO:0005524">
    <property type="term" value="F:ATP binding"/>
    <property type="evidence" value="ECO:0007669"/>
    <property type="project" value="UniProtKB-KW"/>
</dbReference>
<dbReference type="GO" id="GO:0140359">
    <property type="term" value="F:ABC-type transporter activity"/>
    <property type="evidence" value="ECO:0007669"/>
    <property type="project" value="InterPro"/>
</dbReference>
<dbReference type="InterPro" id="IPR003439">
    <property type="entry name" value="ABC_transporter-like_ATP-bd"/>
</dbReference>
<dbReference type="Proteomes" id="UP000597444">
    <property type="component" value="Unassembled WGS sequence"/>
</dbReference>
<dbReference type="Pfam" id="PF00664">
    <property type="entry name" value="ABC_membrane"/>
    <property type="match status" value="1"/>
</dbReference>
<dbReference type="SUPFAM" id="SSF52540">
    <property type="entry name" value="P-loop containing nucleoside triphosphate hydrolases"/>
    <property type="match status" value="1"/>
</dbReference>
<accession>A0A8J3IT46</accession>
<keyword evidence="4" id="KW-0067">ATP-binding</keyword>
<evidence type="ECO:0000259" key="8">
    <source>
        <dbReference type="PROSITE" id="PS50893"/>
    </source>
</evidence>
<keyword evidence="2 7" id="KW-0812">Transmembrane</keyword>
<dbReference type="GO" id="GO:0005886">
    <property type="term" value="C:plasma membrane"/>
    <property type="evidence" value="ECO:0007669"/>
    <property type="project" value="UniProtKB-SubCell"/>
</dbReference>
<evidence type="ECO:0000313" key="10">
    <source>
        <dbReference type="EMBL" id="GHO98060.1"/>
    </source>
</evidence>
<dbReference type="RefSeq" id="WP_220208827.1">
    <property type="nucleotide sequence ID" value="NZ_BNJK01000002.1"/>
</dbReference>
<dbReference type="PROSITE" id="PS50929">
    <property type="entry name" value="ABC_TM1F"/>
    <property type="match status" value="1"/>
</dbReference>
<dbReference type="SMART" id="SM00382">
    <property type="entry name" value="AAA"/>
    <property type="match status" value="1"/>
</dbReference>
<reference evidence="10" key="1">
    <citation type="submission" date="2020-10" db="EMBL/GenBank/DDBJ databases">
        <title>Taxonomic study of unclassified bacteria belonging to the class Ktedonobacteria.</title>
        <authorList>
            <person name="Yabe S."/>
            <person name="Wang C.M."/>
            <person name="Zheng Y."/>
            <person name="Sakai Y."/>
            <person name="Cavaletti L."/>
            <person name="Monciardini P."/>
            <person name="Donadio S."/>
        </authorList>
    </citation>
    <scope>NUCLEOTIDE SEQUENCE</scope>
    <source>
        <strain evidence="10">ID150040</strain>
    </source>
</reference>
<protein>
    <submittedName>
        <fullName evidence="10">HlyB/MsbA family ABC transporter</fullName>
    </submittedName>
</protein>
<comment type="subcellular location">
    <subcellularLocation>
        <location evidence="1">Cell membrane</location>
        <topology evidence="1">Multi-pass membrane protein</topology>
    </subcellularLocation>
</comment>
<dbReference type="PANTHER" id="PTHR24221">
    <property type="entry name" value="ATP-BINDING CASSETTE SUB-FAMILY B"/>
    <property type="match status" value="1"/>
</dbReference>
<dbReference type="PROSITE" id="PS50893">
    <property type="entry name" value="ABC_TRANSPORTER_2"/>
    <property type="match status" value="1"/>
</dbReference>
<evidence type="ECO:0000256" key="1">
    <source>
        <dbReference type="ARBA" id="ARBA00004651"/>
    </source>
</evidence>
<evidence type="ECO:0000256" key="7">
    <source>
        <dbReference type="SAM" id="Phobius"/>
    </source>
</evidence>
<feature type="transmembrane region" description="Helical" evidence="7">
    <location>
        <begin position="150"/>
        <end position="180"/>
    </location>
</feature>
<dbReference type="SUPFAM" id="SSF90123">
    <property type="entry name" value="ABC transporter transmembrane region"/>
    <property type="match status" value="1"/>
</dbReference>
<organism evidence="10 11">
    <name type="scientific">Reticulibacter mediterranei</name>
    <dbReference type="NCBI Taxonomy" id="2778369"/>
    <lineage>
        <taxon>Bacteria</taxon>
        <taxon>Bacillati</taxon>
        <taxon>Chloroflexota</taxon>
        <taxon>Ktedonobacteria</taxon>
        <taxon>Ktedonobacterales</taxon>
        <taxon>Reticulibacteraceae</taxon>
        <taxon>Reticulibacter</taxon>
    </lineage>
</organism>
<feature type="transmembrane region" description="Helical" evidence="7">
    <location>
        <begin position="89"/>
        <end position="109"/>
    </location>
</feature>
<evidence type="ECO:0000256" key="6">
    <source>
        <dbReference type="ARBA" id="ARBA00023136"/>
    </source>
</evidence>
<keyword evidence="3" id="KW-0547">Nucleotide-binding</keyword>
<feature type="domain" description="ABC transmembrane type-1" evidence="9">
    <location>
        <begin position="34"/>
        <end position="295"/>
    </location>
</feature>
<dbReference type="InterPro" id="IPR003593">
    <property type="entry name" value="AAA+_ATPase"/>
</dbReference>
<gene>
    <name evidence="10" type="ORF">KSF_081080</name>
</gene>
<feature type="transmembrane region" description="Helical" evidence="7">
    <location>
        <begin position="58"/>
        <end position="77"/>
    </location>
</feature>
<dbReference type="InterPro" id="IPR039421">
    <property type="entry name" value="Type_1_exporter"/>
</dbReference>
<dbReference type="Gene3D" id="3.40.50.300">
    <property type="entry name" value="P-loop containing nucleotide triphosphate hydrolases"/>
    <property type="match status" value="1"/>
</dbReference>
<dbReference type="InterPro" id="IPR011527">
    <property type="entry name" value="ABC1_TM_dom"/>
</dbReference>
<feature type="transmembrane region" description="Helical" evidence="7">
    <location>
        <begin position="286"/>
        <end position="307"/>
    </location>
</feature>
<evidence type="ECO:0000256" key="4">
    <source>
        <dbReference type="ARBA" id="ARBA00022840"/>
    </source>
</evidence>
<keyword evidence="5 7" id="KW-1133">Transmembrane helix</keyword>
<dbReference type="Pfam" id="PF00005">
    <property type="entry name" value="ABC_tran"/>
    <property type="match status" value="1"/>
</dbReference>
<dbReference type="Gene3D" id="1.20.1560.10">
    <property type="entry name" value="ABC transporter type 1, transmembrane domain"/>
    <property type="match status" value="1"/>
</dbReference>
<dbReference type="InterPro" id="IPR036640">
    <property type="entry name" value="ABC1_TM_sf"/>
</dbReference>
<dbReference type="CDD" id="cd07346">
    <property type="entry name" value="ABC_6TM_exporters"/>
    <property type="match status" value="1"/>
</dbReference>
<evidence type="ECO:0000256" key="2">
    <source>
        <dbReference type="ARBA" id="ARBA00022692"/>
    </source>
</evidence>
<dbReference type="InterPro" id="IPR027417">
    <property type="entry name" value="P-loop_NTPase"/>
</dbReference>
<feature type="domain" description="ABC transporter" evidence="8">
    <location>
        <begin position="358"/>
        <end position="590"/>
    </location>
</feature>